<protein>
    <recommendedName>
        <fullName evidence="6">NlpC/P60 domain-containing protein</fullName>
    </recommendedName>
</protein>
<evidence type="ECO:0000256" key="2">
    <source>
        <dbReference type="ARBA" id="ARBA00022670"/>
    </source>
</evidence>
<comment type="caution">
    <text evidence="7">The sequence shown here is derived from an EMBL/GenBank/DDBJ whole genome shotgun (WGS) entry which is preliminary data.</text>
</comment>
<dbReference type="InterPro" id="IPR047763">
    <property type="entry name" value="PG_bind_dom_phiBT1-type"/>
</dbReference>
<name>A0AAW8FJW9_9ACTN</name>
<keyword evidence="2" id="KW-0645">Protease</keyword>
<evidence type="ECO:0000313" key="7">
    <source>
        <dbReference type="EMBL" id="MDQ0910294.1"/>
    </source>
</evidence>
<dbReference type="InterPro" id="IPR036366">
    <property type="entry name" value="PGBDSf"/>
</dbReference>
<evidence type="ECO:0000256" key="5">
    <source>
        <dbReference type="SAM" id="MobiDB-lite"/>
    </source>
</evidence>
<dbReference type="PROSITE" id="PS51935">
    <property type="entry name" value="NLPC_P60"/>
    <property type="match status" value="1"/>
</dbReference>
<evidence type="ECO:0000256" key="3">
    <source>
        <dbReference type="ARBA" id="ARBA00022801"/>
    </source>
</evidence>
<accession>A0AAW8FJW9</accession>
<dbReference type="Gene3D" id="3.90.1720.10">
    <property type="entry name" value="endopeptidase domain like (from Nostoc punctiforme)"/>
    <property type="match status" value="1"/>
</dbReference>
<comment type="similarity">
    <text evidence="1">Belongs to the peptidase C40 family.</text>
</comment>
<dbReference type="SUPFAM" id="SSF54001">
    <property type="entry name" value="Cysteine proteinases"/>
    <property type="match status" value="1"/>
</dbReference>
<dbReference type="InterPro" id="IPR038765">
    <property type="entry name" value="Papain-like_cys_pep_sf"/>
</dbReference>
<organism evidence="7 8">
    <name type="scientific">Streptomyces canus</name>
    <dbReference type="NCBI Taxonomy" id="58343"/>
    <lineage>
        <taxon>Bacteria</taxon>
        <taxon>Bacillati</taxon>
        <taxon>Actinomycetota</taxon>
        <taxon>Actinomycetes</taxon>
        <taxon>Kitasatosporales</taxon>
        <taxon>Streptomycetaceae</taxon>
        <taxon>Streptomyces</taxon>
        <taxon>Streptomyces aurantiacus group</taxon>
    </lineage>
</organism>
<dbReference type="Gene3D" id="1.10.101.10">
    <property type="entry name" value="PGBD-like superfamily/PGBD"/>
    <property type="match status" value="1"/>
</dbReference>
<sequence>MRVRATVEKLTNVHSCGHIYLEREVRRMGTPVFEEIDPASDCDCPGCVHWRRVLPRSTGGHPAATRVVILAAAASTAFGAVHAAPAFAAPQAPARPGVPGVPAGDEPDTPQGGKAPLDDPRGRPAVVKATTITRADIIRRAKQWVAAKVPYSMSEYWSDGYRQDCSGFVSMAWNLPGNEWTGSLGQYGIKIAKDDLQPGDILLFHNTDNPEQGSHVVIFGGWTDYTRTYYVAYEEARPHAREQATPYAYWSNSDRYVAYRYKGLADGTAGAGTDPAEPDNAKPGSPAVTPYPGSAYFGPGAHNKYVTQLGRMLVARGAGRYYTSGPGPRWADADRRATQAFQQAQGWRGKDADGLPRARTWMLLVTGGGKDIDAGGRTGAAGPQAPSSHGVPGYPGRAMFRPGATNKYVTQLGRQLVKKGFGKYYTTRPGPRWGEPDRRGVEAFQRAQGWRGGAADGYPGPETWRRLFS</sequence>
<feature type="compositionally biased region" description="Low complexity" evidence="5">
    <location>
        <begin position="92"/>
        <end position="104"/>
    </location>
</feature>
<proteinExistence type="inferred from homology"/>
<dbReference type="AlphaFoldDB" id="A0AAW8FJW9"/>
<dbReference type="SUPFAM" id="SSF47090">
    <property type="entry name" value="PGBD-like"/>
    <property type="match status" value="1"/>
</dbReference>
<dbReference type="GO" id="GO:0008234">
    <property type="term" value="F:cysteine-type peptidase activity"/>
    <property type="evidence" value="ECO:0007669"/>
    <property type="project" value="UniProtKB-KW"/>
</dbReference>
<dbReference type="InterPro" id="IPR000064">
    <property type="entry name" value="NLP_P60_dom"/>
</dbReference>
<keyword evidence="4" id="KW-0788">Thiol protease</keyword>
<gene>
    <name evidence="7" type="ORF">QFZ22_006279</name>
</gene>
<dbReference type="Proteomes" id="UP001234216">
    <property type="component" value="Unassembled WGS sequence"/>
</dbReference>
<evidence type="ECO:0000256" key="4">
    <source>
        <dbReference type="ARBA" id="ARBA00022807"/>
    </source>
</evidence>
<feature type="domain" description="NlpC/P60" evidence="6">
    <location>
        <begin position="131"/>
        <end position="261"/>
    </location>
</feature>
<dbReference type="Pfam" id="PF00877">
    <property type="entry name" value="NLPC_P60"/>
    <property type="match status" value="1"/>
</dbReference>
<keyword evidence="3" id="KW-0378">Hydrolase</keyword>
<dbReference type="EMBL" id="JAUSZV010000005">
    <property type="protein sequence ID" value="MDQ0910294.1"/>
    <property type="molecule type" value="Genomic_DNA"/>
</dbReference>
<feature type="region of interest" description="Disordered" evidence="5">
    <location>
        <begin position="92"/>
        <end position="123"/>
    </location>
</feature>
<dbReference type="NCBIfam" id="NF038080">
    <property type="entry name" value="PG_bind_siph"/>
    <property type="match status" value="2"/>
</dbReference>
<evidence type="ECO:0000259" key="6">
    <source>
        <dbReference type="PROSITE" id="PS51935"/>
    </source>
</evidence>
<evidence type="ECO:0000256" key="1">
    <source>
        <dbReference type="ARBA" id="ARBA00007074"/>
    </source>
</evidence>
<evidence type="ECO:0000313" key="8">
    <source>
        <dbReference type="Proteomes" id="UP001234216"/>
    </source>
</evidence>
<dbReference type="GO" id="GO:0006508">
    <property type="term" value="P:proteolysis"/>
    <property type="evidence" value="ECO:0007669"/>
    <property type="project" value="UniProtKB-KW"/>
</dbReference>
<reference evidence="7" key="1">
    <citation type="submission" date="2023-07" db="EMBL/GenBank/DDBJ databases">
        <title>Comparative genomics of wheat-associated soil bacteria to identify genetic determinants of phenazine resistance.</title>
        <authorList>
            <person name="Mouncey N."/>
        </authorList>
    </citation>
    <scope>NUCLEOTIDE SEQUENCE</scope>
    <source>
        <strain evidence="7">V4I22</strain>
    </source>
</reference>
<dbReference type="InterPro" id="IPR036365">
    <property type="entry name" value="PGBD-like_sf"/>
</dbReference>